<dbReference type="GO" id="GO:0004553">
    <property type="term" value="F:hydrolase activity, hydrolyzing O-glycosyl compounds"/>
    <property type="evidence" value="ECO:0007669"/>
    <property type="project" value="InterPro"/>
</dbReference>
<keyword evidence="3" id="KW-0326">Glycosidase</keyword>
<dbReference type="AlphaFoldDB" id="A0A834H3B8"/>
<evidence type="ECO:0000313" key="6">
    <source>
        <dbReference type="EMBL" id="KAF7146820.1"/>
    </source>
</evidence>
<proteinExistence type="inferred from homology"/>
<dbReference type="Proteomes" id="UP000626092">
    <property type="component" value="Unassembled WGS sequence"/>
</dbReference>
<dbReference type="Pfam" id="PF00332">
    <property type="entry name" value="Glyco_hydro_17"/>
    <property type="match status" value="1"/>
</dbReference>
<evidence type="ECO:0000256" key="3">
    <source>
        <dbReference type="ARBA" id="ARBA00023295"/>
    </source>
</evidence>
<keyword evidence="7" id="KW-1185">Reference proteome</keyword>
<evidence type="ECO:0000313" key="7">
    <source>
        <dbReference type="Proteomes" id="UP000626092"/>
    </source>
</evidence>
<organism evidence="6 7">
    <name type="scientific">Rhododendron simsii</name>
    <name type="common">Sims's rhododendron</name>
    <dbReference type="NCBI Taxonomy" id="118357"/>
    <lineage>
        <taxon>Eukaryota</taxon>
        <taxon>Viridiplantae</taxon>
        <taxon>Streptophyta</taxon>
        <taxon>Embryophyta</taxon>
        <taxon>Tracheophyta</taxon>
        <taxon>Spermatophyta</taxon>
        <taxon>Magnoliopsida</taxon>
        <taxon>eudicotyledons</taxon>
        <taxon>Gunneridae</taxon>
        <taxon>Pentapetalae</taxon>
        <taxon>asterids</taxon>
        <taxon>Ericales</taxon>
        <taxon>Ericaceae</taxon>
        <taxon>Ericoideae</taxon>
        <taxon>Rhodoreae</taxon>
        <taxon>Rhododendron</taxon>
    </lineage>
</organism>
<accession>A0A834H3B8</accession>
<dbReference type="InterPro" id="IPR017853">
    <property type="entry name" value="GH"/>
</dbReference>
<feature type="region of interest" description="Disordered" evidence="5">
    <location>
        <begin position="1"/>
        <end position="21"/>
    </location>
</feature>
<comment type="caution">
    <text evidence="6">The sequence shown here is derived from an EMBL/GenBank/DDBJ whole genome shotgun (WGS) entry which is preliminary data.</text>
</comment>
<name>A0A834H3B8_RHOSS</name>
<keyword evidence="2" id="KW-0378">Hydrolase</keyword>
<evidence type="ECO:0008006" key="8">
    <source>
        <dbReference type="Google" id="ProtNLM"/>
    </source>
</evidence>
<evidence type="ECO:0000256" key="2">
    <source>
        <dbReference type="ARBA" id="ARBA00022801"/>
    </source>
</evidence>
<dbReference type="InterPro" id="IPR000490">
    <property type="entry name" value="Glyco_hydro_17"/>
</dbReference>
<sequence>MQSTRPLSGHPTLRRKVSSETTTGGIFGPDYLDLEQRQVPNALKHLPLFCPHTGNPGSISPKYVLFRSSSVVVCDGNCAHQNLFDTMLYSLIAALGRAWGGHLEVVIIETGWPSIGGTATSVDNAATYVDNKIRFVKKGTSMRPNKAIETYIFAMFDENNKEPAHKKTFRTILPQ</sequence>
<evidence type="ECO:0000256" key="1">
    <source>
        <dbReference type="ARBA" id="ARBA00008773"/>
    </source>
</evidence>
<dbReference type="InterPro" id="IPR044965">
    <property type="entry name" value="Glyco_hydro_17_plant"/>
</dbReference>
<dbReference type="GO" id="GO:0005975">
    <property type="term" value="P:carbohydrate metabolic process"/>
    <property type="evidence" value="ECO:0007669"/>
    <property type="project" value="InterPro"/>
</dbReference>
<protein>
    <recommendedName>
        <fullName evidence="8">Glucan endo-1,3-beta-D-glucosidase</fullName>
    </recommendedName>
</protein>
<dbReference type="SUPFAM" id="SSF51445">
    <property type="entry name" value="(Trans)glycosidases"/>
    <property type="match status" value="1"/>
</dbReference>
<dbReference type="OrthoDB" id="941679at2759"/>
<dbReference type="Gene3D" id="3.20.20.80">
    <property type="entry name" value="Glycosidases"/>
    <property type="match status" value="1"/>
</dbReference>
<evidence type="ECO:0000256" key="4">
    <source>
        <dbReference type="RuleBase" id="RU004335"/>
    </source>
</evidence>
<evidence type="ECO:0000256" key="5">
    <source>
        <dbReference type="SAM" id="MobiDB-lite"/>
    </source>
</evidence>
<dbReference type="EMBL" id="WJXA01000004">
    <property type="protein sequence ID" value="KAF7146820.1"/>
    <property type="molecule type" value="Genomic_DNA"/>
</dbReference>
<reference evidence="6" key="1">
    <citation type="submission" date="2019-11" db="EMBL/GenBank/DDBJ databases">
        <authorList>
            <person name="Liu Y."/>
            <person name="Hou J."/>
            <person name="Li T.-Q."/>
            <person name="Guan C.-H."/>
            <person name="Wu X."/>
            <person name="Wu H.-Z."/>
            <person name="Ling F."/>
            <person name="Zhang R."/>
            <person name="Shi X.-G."/>
            <person name="Ren J.-P."/>
            <person name="Chen E.-F."/>
            <person name="Sun J.-M."/>
        </authorList>
    </citation>
    <scope>NUCLEOTIDE SEQUENCE</scope>
    <source>
        <strain evidence="6">Adult_tree_wgs_1</strain>
        <tissue evidence="6">Leaves</tissue>
    </source>
</reference>
<dbReference type="PANTHER" id="PTHR32227">
    <property type="entry name" value="GLUCAN ENDO-1,3-BETA-GLUCOSIDASE BG1-RELATED-RELATED"/>
    <property type="match status" value="1"/>
</dbReference>
<comment type="similarity">
    <text evidence="1 4">Belongs to the glycosyl hydrolase 17 family.</text>
</comment>
<gene>
    <name evidence="6" type="ORF">RHSIM_Rhsim04G0234600</name>
</gene>